<feature type="region of interest" description="Disordered" evidence="1">
    <location>
        <begin position="85"/>
        <end position="140"/>
    </location>
</feature>
<protein>
    <recommendedName>
        <fullName evidence="4">Protein sip-5</fullName>
    </recommendedName>
</protein>
<accession>A0A0R0CYD1</accession>
<evidence type="ECO:0000313" key="2">
    <source>
        <dbReference type="EMBL" id="KRG71554.1"/>
    </source>
</evidence>
<feature type="compositionally biased region" description="Low complexity" evidence="1">
    <location>
        <begin position="85"/>
        <end position="94"/>
    </location>
</feature>
<dbReference type="PATRIC" id="fig|344882.3.peg.1591"/>
<dbReference type="OrthoDB" id="6027991at2"/>
<evidence type="ECO:0000313" key="3">
    <source>
        <dbReference type="Proteomes" id="UP000052052"/>
    </source>
</evidence>
<organism evidence="2 3">
    <name type="scientific">Pseudoxanthomonas dokdonensis</name>
    <dbReference type="NCBI Taxonomy" id="344882"/>
    <lineage>
        <taxon>Bacteria</taxon>
        <taxon>Pseudomonadati</taxon>
        <taxon>Pseudomonadota</taxon>
        <taxon>Gammaproteobacteria</taxon>
        <taxon>Lysobacterales</taxon>
        <taxon>Lysobacteraceae</taxon>
        <taxon>Pseudoxanthomonas</taxon>
    </lineage>
</organism>
<name>A0A0R0CYD1_9GAMM</name>
<dbReference type="AlphaFoldDB" id="A0A0R0CYD1"/>
<evidence type="ECO:0000256" key="1">
    <source>
        <dbReference type="SAM" id="MobiDB-lite"/>
    </source>
</evidence>
<dbReference type="STRING" id="344882.ABB29_01945"/>
<dbReference type="Proteomes" id="UP000052052">
    <property type="component" value="Unassembled WGS sequence"/>
</dbReference>
<reference evidence="2 3" key="1">
    <citation type="submission" date="2015-05" db="EMBL/GenBank/DDBJ databases">
        <title>Genome sequencing and analysis of members of genus Stenotrophomonas.</title>
        <authorList>
            <person name="Patil P.P."/>
            <person name="Midha S."/>
            <person name="Patil P.B."/>
        </authorList>
    </citation>
    <scope>NUCLEOTIDE SEQUENCE [LARGE SCALE GENOMIC DNA]</scope>
    <source>
        <strain evidence="2 3">DSM 21858</strain>
    </source>
</reference>
<keyword evidence="3" id="KW-1185">Reference proteome</keyword>
<feature type="compositionally biased region" description="Low complexity" evidence="1">
    <location>
        <begin position="102"/>
        <end position="120"/>
    </location>
</feature>
<proteinExistence type="predicted"/>
<comment type="caution">
    <text evidence="2">The sequence shown here is derived from an EMBL/GenBank/DDBJ whole genome shotgun (WGS) entry which is preliminary data.</text>
</comment>
<sequence length="140" mass="14927">MKFESLQRRVRRAEHILEGRIEQTRTSSQSLRSAWREGWTPGRIVLAGLVSGFLTGRAEPLRSLTGARWLQMITSVSGMLASLQAAASAEQAETASDEARAETQAQGAAANSAPAPAQTPDPFAGVAPRPAEAATEMSEH</sequence>
<gene>
    <name evidence="2" type="ORF">ABB29_01945</name>
</gene>
<dbReference type="RefSeq" id="WP_057656937.1">
    <property type="nucleotide sequence ID" value="NZ_LDJL01000002.1"/>
</dbReference>
<dbReference type="EMBL" id="LDJL01000002">
    <property type="protein sequence ID" value="KRG71554.1"/>
    <property type="molecule type" value="Genomic_DNA"/>
</dbReference>
<evidence type="ECO:0008006" key="4">
    <source>
        <dbReference type="Google" id="ProtNLM"/>
    </source>
</evidence>